<evidence type="ECO:0000256" key="4">
    <source>
        <dbReference type="PROSITE-ProRule" id="PRU00175"/>
    </source>
</evidence>
<reference evidence="7 8" key="1">
    <citation type="submission" date="2015-01" db="EMBL/GenBank/DDBJ databases">
        <title>The Genome Sequence of Capronia semiimmersa CBS27337.</title>
        <authorList>
            <consortium name="The Broad Institute Genomics Platform"/>
            <person name="Cuomo C."/>
            <person name="de Hoog S."/>
            <person name="Gorbushina A."/>
            <person name="Stielow B."/>
            <person name="Teixiera M."/>
            <person name="Abouelleil A."/>
            <person name="Chapman S.B."/>
            <person name="Priest M."/>
            <person name="Young S.K."/>
            <person name="Wortman J."/>
            <person name="Nusbaum C."/>
            <person name="Birren B."/>
        </authorList>
    </citation>
    <scope>NUCLEOTIDE SEQUENCE [LARGE SCALE GENOMIC DNA]</scope>
    <source>
        <strain evidence="7 8">CBS 27337</strain>
    </source>
</reference>
<dbReference type="PROSITE" id="PS50089">
    <property type="entry name" value="ZF_RING_2"/>
    <property type="match status" value="1"/>
</dbReference>
<dbReference type="SUPFAM" id="SSF57850">
    <property type="entry name" value="RING/U-box"/>
    <property type="match status" value="1"/>
</dbReference>
<dbReference type="EMBL" id="KN846956">
    <property type="protein sequence ID" value="KIW73338.1"/>
    <property type="molecule type" value="Genomic_DNA"/>
</dbReference>
<keyword evidence="2 4" id="KW-0863">Zinc-finger</keyword>
<organism evidence="7 8">
    <name type="scientific">Phialophora macrospora</name>
    <dbReference type="NCBI Taxonomy" id="1851006"/>
    <lineage>
        <taxon>Eukaryota</taxon>
        <taxon>Fungi</taxon>
        <taxon>Dikarya</taxon>
        <taxon>Ascomycota</taxon>
        <taxon>Pezizomycotina</taxon>
        <taxon>Eurotiomycetes</taxon>
        <taxon>Chaetothyriomycetidae</taxon>
        <taxon>Chaetothyriales</taxon>
        <taxon>Herpotrichiellaceae</taxon>
        <taxon>Phialophora</taxon>
    </lineage>
</organism>
<evidence type="ECO:0000256" key="2">
    <source>
        <dbReference type="ARBA" id="ARBA00022771"/>
    </source>
</evidence>
<dbReference type="GO" id="GO:0008270">
    <property type="term" value="F:zinc ion binding"/>
    <property type="evidence" value="ECO:0007669"/>
    <property type="project" value="UniProtKB-KW"/>
</dbReference>
<accession>A0A0D2FXW3</accession>
<gene>
    <name evidence="7" type="ORF">PV04_01468</name>
</gene>
<dbReference type="Proteomes" id="UP000054266">
    <property type="component" value="Unassembled WGS sequence"/>
</dbReference>
<proteinExistence type="predicted"/>
<feature type="domain" description="RING-type" evidence="6">
    <location>
        <begin position="740"/>
        <end position="782"/>
    </location>
</feature>
<dbReference type="STRING" id="5601.A0A0D2FXW3"/>
<keyword evidence="8" id="KW-1185">Reference proteome</keyword>
<feature type="region of interest" description="Disordered" evidence="5">
    <location>
        <begin position="1"/>
        <end position="58"/>
    </location>
</feature>
<evidence type="ECO:0000313" key="8">
    <source>
        <dbReference type="Proteomes" id="UP000054266"/>
    </source>
</evidence>
<dbReference type="InterPro" id="IPR001841">
    <property type="entry name" value="Znf_RING"/>
</dbReference>
<dbReference type="InterPro" id="IPR013083">
    <property type="entry name" value="Znf_RING/FYVE/PHD"/>
</dbReference>
<feature type="compositionally biased region" description="Basic and acidic residues" evidence="5">
    <location>
        <begin position="21"/>
        <end position="34"/>
    </location>
</feature>
<dbReference type="InterPro" id="IPR017907">
    <property type="entry name" value="Znf_RING_CS"/>
</dbReference>
<dbReference type="PROSITE" id="PS00518">
    <property type="entry name" value="ZF_RING_1"/>
    <property type="match status" value="1"/>
</dbReference>
<sequence length="866" mass="95924">MKNLLNRLKKKERSNFGSNRKVFEDVSSEADRMGTKIPGDAPSVERSLPKRSSQNQAVVATDPTAVATHSGFNDWLTSFTPADPTAAELPDTMKPTAVAELPTEQTPIVELQYVDQVDATDLITVNLYGLRRRSDAKHFTARLLIPIYFTFEELNELLEANGFQPMLAAQRQGARDFKVDQATDYWTVMVINGPSAHSKKSVLRINQNDIFSAYIKRLQKVRVECRDSSLIINDDEMRISFKRTLRLPDDDKTYDLPSEFGNIPLYNVSSFANQLSETKNANLIEIAKKGGVFLPLYQREATWLAFSATDQGNPFAIRVFVGGVNAISGRPWNAPRNAESQDYVTIPSQQWLDGIAVDRKTVRQFVAMPLGSGYTVEKQMTGEEKMGGFQIEIIPSGPPIILARPQQDHGKLNLASTPAGEGLIPGDVLEVSAAYPLTHSNPSQHGSSHLPNGWPTTNPYSPLLRNFYFQGLAKSTLDGDIAQWRPGAKIHMTAIYNLTLFLRFCDEQNPQYLIAEAEVECAPWSNLLATIEELHSTKLFRYESGHYLYNGELVNEFPIRQQDLKDGDVLSIHCRRKTPMAPNRIVYEDSYDYGGYSESFDCTSMQQGLGAQTKSWPSRPSGWELGIAAGARLRQQIYRDYWPREIWRPQDSVLVPIQILNSVAFESVTGMLAPPTPITVDAYIQAGIPFHVTSDDHLEAASVHVPQPFQGIKSIGHLDAEGGSIKPGTSLAGGDGKVACTICRRNLCDCILRPCNHTFCASCVLQTMAKLHPPSPAHCRLCGTQVDRLIGFSAPMALPGQETIDLNKTVVNVLPPVAGKEAFRPRVAELDSVAPAPLNYPNLPYPADFPHANPYLKPGQYPAELP</sequence>
<evidence type="ECO:0000256" key="5">
    <source>
        <dbReference type="SAM" id="MobiDB-lite"/>
    </source>
</evidence>
<protein>
    <recommendedName>
        <fullName evidence="6">RING-type domain-containing protein</fullName>
    </recommendedName>
</protein>
<name>A0A0D2FXW3_9EURO</name>
<evidence type="ECO:0000256" key="1">
    <source>
        <dbReference type="ARBA" id="ARBA00022723"/>
    </source>
</evidence>
<dbReference type="Gene3D" id="3.30.40.10">
    <property type="entry name" value="Zinc/RING finger domain, C3HC4 (zinc finger)"/>
    <property type="match status" value="1"/>
</dbReference>
<evidence type="ECO:0000313" key="7">
    <source>
        <dbReference type="EMBL" id="KIW73338.1"/>
    </source>
</evidence>
<evidence type="ECO:0000259" key="6">
    <source>
        <dbReference type="PROSITE" id="PS50089"/>
    </source>
</evidence>
<dbReference type="HOGENOM" id="CLU_330934_0_0_1"/>
<evidence type="ECO:0000256" key="3">
    <source>
        <dbReference type="ARBA" id="ARBA00022833"/>
    </source>
</evidence>
<dbReference type="AlphaFoldDB" id="A0A0D2FXW3"/>
<keyword evidence="1" id="KW-0479">Metal-binding</keyword>
<keyword evidence="3" id="KW-0862">Zinc</keyword>